<accession>A0A1Y0SYM1</accession>
<organism evidence="2 3">
    <name type="scientific">Pseudomonas phage Phabio</name>
    <dbReference type="NCBI Taxonomy" id="2006668"/>
    <lineage>
        <taxon>Viruses</taxon>
        <taxon>Duplodnaviria</taxon>
        <taxon>Heunggongvirae</taxon>
        <taxon>Uroviricota</taxon>
        <taxon>Caudoviricetes</taxon>
        <taxon>Chimalliviridae</taxon>
        <taxon>Phabiovirus</taxon>
        <taxon>Phabiovirus phabio</taxon>
    </lineage>
</organism>
<name>A0A1Y0SYM1_9CAUD</name>
<keyword evidence="1" id="KW-0472">Membrane</keyword>
<sequence length="69" mass="8152">MKHVIVSLIFIALTLWNFKTGTDKIKQLRSQYGRLPNSFYYFYIGFPSLFACFTVFVIYAEYQFYLGGN</sequence>
<evidence type="ECO:0000256" key="1">
    <source>
        <dbReference type="SAM" id="Phobius"/>
    </source>
</evidence>
<proteinExistence type="predicted"/>
<keyword evidence="1" id="KW-1133">Transmembrane helix</keyword>
<keyword evidence="3" id="KW-1185">Reference proteome</keyword>
<keyword evidence="1" id="KW-0812">Transmembrane</keyword>
<gene>
    <name evidence="2" type="ORF">PHABIO_115</name>
</gene>
<dbReference type="EMBL" id="MF042360">
    <property type="protein sequence ID" value="ARV76746.1"/>
    <property type="molecule type" value="Genomic_DNA"/>
</dbReference>
<evidence type="ECO:0000313" key="2">
    <source>
        <dbReference type="EMBL" id="ARV76746.1"/>
    </source>
</evidence>
<protein>
    <submittedName>
        <fullName evidence="2">Uncharacterized protein</fullName>
    </submittedName>
</protein>
<feature type="transmembrane region" description="Helical" evidence="1">
    <location>
        <begin position="39"/>
        <end position="60"/>
    </location>
</feature>
<evidence type="ECO:0000313" key="3">
    <source>
        <dbReference type="Proteomes" id="UP000225448"/>
    </source>
</evidence>
<reference evidence="2 3" key="1">
    <citation type="submission" date="2017-05" db="EMBL/GenBank/DDBJ databases">
        <authorList>
            <person name="Song R."/>
            <person name="Chenine A.L."/>
            <person name="Ruprecht R.M."/>
        </authorList>
    </citation>
    <scope>NUCLEOTIDE SEQUENCE [LARGE SCALE GENOMIC DNA]</scope>
</reference>
<dbReference type="Proteomes" id="UP000225448">
    <property type="component" value="Segment"/>
</dbReference>